<accession>A0ACC2DVD3</accession>
<gene>
    <name evidence="1" type="ORF">O6H91_04G024900</name>
</gene>
<sequence>MEGPSCGEEEDKEGRRWANQTARQSKPLFSLLSLALSMEIAIRKHDVRSPWRIYAVASIIMLCHMLYGSHAAYKSYYEVLGIKETATFEEIFAAYQKLSEPWYKEEENNEQGIHVAVTSIIEVQRAFEILSNEKRRQDYDHFGLDELQETEALAKANKEEVLDAFPLAKHNDFVPIASRTTILNATNFLSALGSDETWFIQLYSLASTGSQSFADTWERIGQPNRFCRCSQTSAESLDGVANLGRVELVEIQLARLLAEKNRATGHPFFRHGLPSILAIPPSCKHLNCLVRYTDKMTYENIADWCATSILKLPRILYYSPQSLVTDVIQNAGPDKIKVIGFSKTGERAAPYFRKAAKDYWQYAIFAFVLWREQDAVFWETRFGVESAPALLFLKDPGVQPVVYHGPMNSSSFGGAMEAHKNHVLPQLRSITAEELGCDATGYSRGGKEVLTWYCVILAGKPGIELSQMRAVLRSVQDDLLRDIDSNEDDGTPVTTAAKAFKEKRLSLTWLDGEKQKKYCFFLVHSDDVHETCGPKRYGEADNVPKIFLVRYKRDSGEQEVLKEKKWKNIWDVVQEEQEKLASLLVASYNGTMESQKIMSWISQTIKDGDTQDLPNFKVETPALIPEDTITYKKQAAEFFSDKVQKVYYKSTDLRYGFSDVIRDPKLFQIIIVVAALYLSIYYFRPKTNSNTLNSQEDPLSSPSLSNQSEENSTTDNTSSTLLNPQDTLASTKASADLRKRKEVTT</sequence>
<name>A0ACC2DVD3_DIPCM</name>
<dbReference type="Proteomes" id="UP001162992">
    <property type="component" value="Chromosome 4"/>
</dbReference>
<proteinExistence type="predicted"/>
<keyword evidence="2" id="KW-1185">Reference proteome</keyword>
<comment type="caution">
    <text evidence="1">The sequence shown here is derived from an EMBL/GenBank/DDBJ whole genome shotgun (WGS) entry which is preliminary data.</text>
</comment>
<dbReference type="EMBL" id="CM055095">
    <property type="protein sequence ID" value="KAJ7558098.1"/>
    <property type="molecule type" value="Genomic_DNA"/>
</dbReference>
<evidence type="ECO:0000313" key="2">
    <source>
        <dbReference type="Proteomes" id="UP001162992"/>
    </source>
</evidence>
<organism evidence="1 2">
    <name type="scientific">Diphasiastrum complanatum</name>
    <name type="common">Issler's clubmoss</name>
    <name type="synonym">Lycopodium complanatum</name>
    <dbReference type="NCBI Taxonomy" id="34168"/>
    <lineage>
        <taxon>Eukaryota</taxon>
        <taxon>Viridiplantae</taxon>
        <taxon>Streptophyta</taxon>
        <taxon>Embryophyta</taxon>
        <taxon>Tracheophyta</taxon>
        <taxon>Lycopodiopsida</taxon>
        <taxon>Lycopodiales</taxon>
        <taxon>Lycopodiaceae</taxon>
        <taxon>Lycopodioideae</taxon>
        <taxon>Diphasiastrum</taxon>
    </lineage>
</organism>
<evidence type="ECO:0000313" key="1">
    <source>
        <dbReference type="EMBL" id="KAJ7558098.1"/>
    </source>
</evidence>
<protein>
    <submittedName>
        <fullName evidence="1">Uncharacterized protein</fullName>
    </submittedName>
</protein>
<reference evidence="2" key="1">
    <citation type="journal article" date="2024" name="Proc. Natl. Acad. Sci. U.S.A.">
        <title>Extraordinary preservation of gene collinearity over three hundred million years revealed in homosporous lycophytes.</title>
        <authorList>
            <person name="Li C."/>
            <person name="Wickell D."/>
            <person name="Kuo L.Y."/>
            <person name="Chen X."/>
            <person name="Nie B."/>
            <person name="Liao X."/>
            <person name="Peng D."/>
            <person name="Ji J."/>
            <person name="Jenkins J."/>
            <person name="Williams M."/>
            <person name="Shu S."/>
            <person name="Plott C."/>
            <person name="Barry K."/>
            <person name="Rajasekar S."/>
            <person name="Grimwood J."/>
            <person name="Han X."/>
            <person name="Sun S."/>
            <person name="Hou Z."/>
            <person name="He W."/>
            <person name="Dai G."/>
            <person name="Sun C."/>
            <person name="Schmutz J."/>
            <person name="Leebens-Mack J.H."/>
            <person name="Li F.W."/>
            <person name="Wang L."/>
        </authorList>
    </citation>
    <scope>NUCLEOTIDE SEQUENCE [LARGE SCALE GENOMIC DNA]</scope>
    <source>
        <strain evidence="2">cv. PW_Plant_1</strain>
    </source>
</reference>